<dbReference type="OrthoDB" id="18982at2759"/>
<dbReference type="GO" id="GO:0034727">
    <property type="term" value="P:piecemeal microautophagy of the nucleus"/>
    <property type="evidence" value="ECO:0007669"/>
    <property type="project" value="TreeGrafter"/>
</dbReference>
<dbReference type="PANTHER" id="PTHR13190">
    <property type="entry name" value="AUTOPHAGY-RELATED 2, ISOFORM A"/>
    <property type="match status" value="1"/>
</dbReference>
<dbReference type="GO" id="GO:0034045">
    <property type="term" value="C:phagophore assembly site membrane"/>
    <property type="evidence" value="ECO:0007669"/>
    <property type="project" value="UniProtKB-SubCell"/>
</dbReference>
<feature type="region of interest" description="Disordered" evidence="13">
    <location>
        <begin position="162"/>
        <end position="181"/>
    </location>
</feature>
<feature type="region of interest" description="Disordered" evidence="13">
    <location>
        <begin position="516"/>
        <end position="568"/>
    </location>
</feature>
<dbReference type="Pfam" id="PF13329">
    <property type="entry name" value="ATG2_CAD"/>
    <property type="match status" value="1"/>
</dbReference>
<name>A0A423V8Y5_9PEZI</name>
<dbReference type="GO" id="GO:0061723">
    <property type="term" value="P:glycophagy"/>
    <property type="evidence" value="ECO:0007669"/>
    <property type="project" value="TreeGrafter"/>
</dbReference>
<evidence type="ECO:0000256" key="4">
    <source>
        <dbReference type="ARBA" id="ARBA00018070"/>
    </source>
</evidence>
<dbReference type="GO" id="GO:0043495">
    <property type="term" value="F:protein-membrane adaptor activity"/>
    <property type="evidence" value="ECO:0007669"/>
    <property type="project" value="TreeGrafter"/>
</dbReference>
<feature type="region of interest" description="Disordered" evidence="13">
    <location>
        <begin position="347"/>
        <end position="373"/>
    </location>
</feature>
<dbReference type="InterPro" id="IPR026849">
    <property type="entry name" value="ATG2"/>
</dbReference>
<feature type="compositionally biased region" description="Polar residues" evidence="13">
    <location>
        <begin position="318"/>
        <end position="334"/>
    </location>
</feature>
<dbReference type="STRING" id="356882.A0A423V8Y5"/>
<evidence type="ECO:0000256" key="9">
    <source>
        <dbReference type="ARBA" id="ARBA00023136"/>
    </source>
</evidence>
<evidence type="ECO:0000256" key="10">
    <source>
        <dbReference type="ARBA" id="ARBA00024479"/>
    </source>
</evidence>
<evidence type="ECO:0000256" key="11">
    <source>
        <dbReference type="ARBA" id="ARBA00024615"/>
    </source>
</evidence>
<feature type="region of interest" description="Disordered" evidence="13">
    <location>
        <begin position="677"/>
        <end position="699"/>
    </location>
</feature>
<feature type="region of interest" description="Disordered" evidence="13">
    <location>
        <begin position="1929"/>
        <end position="1957"/>
    </location>
</feature>
<dbReference type="GO" id="GO:0005789">
    <property type="term" value="C:endoplasmic reticulum membrane"/>
    <property type="evidence" value="ECO:0007669"/>
    <property type="project" value="UniProtKB-SubCell"/>
</dbReference>
<dbReference type="EMBL" id="LKEA01000100">
    <property type="protein sequence ID" value="ROV87266.1"/>
    <property type="molecule type" value="Genomic_DNA"/>
</dbReference>
<keyword evidence="5" id="KW-0813">Transport</keyword>
<evidence type="ECO:0000256" key="8">
    <source>
        <dbReference type="ARBA" id="ARBA00023055"/>
    </source>
</evidence>
<feature type="compositionally biased region" description="Basic and acidic residues" evidence="13">
    <location>
        <begin position="533"/>
        <end position="543"/>
    </location>
</feature>
<sequence>MASIFQSFRSSAMPKRLLRYAMARFDIFEDDALDLENLDLGFGLRNTFEFKDVGLKVEKISKQLGLPPEYRIKKATVSRLQLTVPLDLYSSSIELTAVGVHICLQVLPTDRPGARSNKDGKSQPDPAYVPTAADLAQSFLETQPSKEKRALEDALAAEQQDLGASVAMSEDSSEDDQTYGTGQGLSLPAFLTDFLQSVVDRTQVAIKNVTFDLDIEVPVEPKRIETELVTLRLTLDELDVEGVTRASDPEDRDGAHIRPKEGKRHIILNKIRASIISETDLVSSLARSPSMTSAASKSPVLSVRCPPPGKGPHHGGNSYENTTASSAEDLSRSEQLLQDSEDAFNIPYELGDSSATGADEAHEQEPRSSLSTPRASIYHDFSRHSADPLAHSPDVAADEPSLWPSELENLVLPQDTPEREPSLQGSVSSDSASDGSGAQRADDLAQSQFFSHEEAESMYMSAFSQGASQQLRTASMPGAWDSIASTPEHSPKAERVSPVRAPLESAGAIEMTRNEDLAAPQGLEPNSLTQPVARERSQAEANKHVTMVPEPAPEPSTATTIEETETQGPPRLVKDIVSLASISVYVPTKHKHIQVSSVDGTSHLAHSGFHNVPGAFSVYSTNAPTSVKDDADQDDAKMDHDDGTIEVEFAPLEVRLDTSVGLLLAMVVRRLLETSKRPEQLSKKVEESASQKTNSPTPDIKLSAQKISVVFLEKILSVADTAARESDPAMAGFGSDVLLRTEIEHLSATASHGSSMTEGSIRLEKFRFGYHDSDILSFDKEAPMRASTRDAFPEAGADVSVKLSMSQESTRCEVNTLPLRVHIDLQRLEETFSWFGGLSGFLQMGSSMTSNGPQGKTTPKPVKQRGVRFDIPAQPDTTAAMSESKTDVRVGGLQLDLVGKTCGVNIRTTAVKIVNRDGIVGVGISKIHAAGPYVKQAADEPPIKIVLSNTRLDFLNTPRDDDLDRLLALITPSKGQFNDNDDEIMVDTLLRQRRKGSVLKLTFGEVQGHITRLQQLDTIPALGEELARLGTVAKYLPEDDRPGLLTLGLIKELVASVDVGGRFGTVNASLSGLELAHIAFPSLAAFGINSLKIDRNSIEELVGSTADLRTDLLTQSPVLMVRVIGDEMEPVIKVRMRNLNFEYRVPTVMDALGLSSETTPQEFDAMLAASVANFGEQAHTALVGNPPSPVLRPSAPARSSPTKPTIVNIAFRDCLVGLNPLALTSKLNVVLQDAHVEIALPSGDDVNAIVDLRKAAILLVDDISLLNSPQRVGPSRHRGSDAQRQTDMVSTLCSKGYVNICQISSARVTVQATTSSDGEGHIDVELRDDLLVLETCADSTHTLIALTGALKPPTPPSREVKYKTEVIPMQDMLASITADAFGNAEGDYNFDDDFAIAQEMGGGGGDDSYEGELVGSSPLGIEEPYHPGAPGVAESIFDATSSSIISDRTTTQNRSGEVFPSQPDSLPHSEEFGMDSEVEIHENYFGKTPMAEGSAHRWNSAKNRYDDANKAKAQKSPLKVRVRDVHIIWNLFDGYDWQHTREAITKTVEEVETKAFERRNRAGRRSMDEPDFEEQDVVGDCLFNSIYVSIPANHDPRELVGGINHQLDDTESIAATSVTATTTRTVAGQFRSRSKKLRLTRSRRHKITFELQGVNVDLIKFPPDSGETDTTIDIRVHNLEVFDHIPTSTWKKFATYNLDAGERELGASMVHLEILLVKPVPELAAAEFVLKATVLPLRLHVDQDALDFIQRFFQFKDESQVPAQPSPSDEAFIQRAEINAIPVTLDFKPKRVDYAGLRGGRTSEFMNFMILERARMTLRHTIVYGTTGWERLGNTLNDIWTPDVKRTQLASVLAGVAPVRHLVNVGSGFRDLIEIPIKEYKKDGRIVRSIGKGAAAFARTTGTEIVKLGAKMATGTQYVLQGAEGMLTKKSEEGSEDSGEPSSIQTGWEEEDMGPEEKKQISLYADQPTGVVQGLRHAYSSLARDLNVARDAIIAVPAEVMESQNAGGAARAVMNRAPTIIFRPAIGATRAVGQALMGATNALDPENLRRVEDVSTMLSTCPH</sequence>
<keyword evidence="15" id="KW-1185">Reference proteome</keyword>
<evidence type="ECO:0000256" key="6">
    <source>
        <dbReference type="ARBA" id="ARBA00022824"/>
    </source>
</evidence>
<dbReference type="GO" id="GO:0032266">
    <property type="term" value="F:phosphatidylinositol-3-phosphate binding"/>
    <property type="evidence" value="ECO:0007669"/>
    <property type="project" value="TreeGrafter"/>
</dbReference>
<protein>
    <recommendedName>
        <fullName evidence="4">Autophagy-related protein 2</fullName>
    </recommendedName>
</protein>
<comment type="catalytic activity">
    <reaction evidence="11">
        <text>a 1,2-diacyl-sn-glycero-3-phosphoethanolamine(in) = a 1,2-diacyl-sn-glycero-3-phosphoethanolamine(out)</text>
        <dbReference type="Rhea" id="RHEA:38895"/>
        <dbReference type="ChEBI" id="CHEBI:64612"/>
    </reaction>
</comment>
<dbReference type="GO" id="GO:0061908">
    <property type="term" value="C:phagophore"/>
    <property type="evidence" value="ECO:0007669"/>
    <property type="project" value="TreeGrafter"/>
</dbReference>
<feature type="region of interest" description="Disordered" evidence="13">
    <location>
        <begin position="1448"/>
        <end position="1468"/>
    </location>
</feature>
<dbReference type="GO" id="GO:0006869">
    <property type="term" value="P:lipid transport"/>
    <property type="evidence" value="ECO:0007669"/>
    <property type="project" value="UniProtKB-KW"/>
</dbReference>
<keyword evidence="9" id="KW-0472">Membrane</keyword>
<evidence type="ECO:0000256" key="12">
    <source>
        <dbReference type="ARBA" id="ARBA00024631"/>
    </source>
</evidence>
<feature type="region of interest" description="Disordered" evidence="13">
    <location>
        <begin position="479"/>
        <end position="498"/>
    </location>
</feature>
<keyword evidence="8" id="KW-0445">Lipid transport</keyword>
<proteinExistence type="inferred from homology"/>
<feature type="region of interest" description="Disordered" evidence="13">
    <location>
        <begin position="290"/>
        <end position="334"/>
    </location>
</feature>
<comment type="caution">
    <text evidence="14">The sequence shown here is derived from an EMBL/GenBank/DDBJ whole genome shotgun (WGS) entry which is preliminary data.</text>
</comment>
<feature type="compositionally biased region" description="Basic and acidic residues" evidence="13">
    <location>
        <begin position="677"/>
        <end position="689"/>
    </location>
</feature>
<organism evidence="14 15">
    <name type="scientific">Cytospora schulzeri</name>
    <dbReference type="NCBI Taxonomy" id="448051"/>
    <lineage>
        <taxon>Eukaryota</taxon>
        <taxon>Fungi</taxon>
        <taxon>Dikarya</taxon>
        <taxon>Ascomycota</taxon>
        <taxon>Pezizomycotina</taxon>
        <taxon>Sordariomycetes</taxon>
        <taxon>Sordariomycetidae</taxon>
        <taxon>Diaporthales</taxon>
        <taxon>Cytosporaceae</taxon>
        <taxon>Cytospora</taxon>
    </lineage>
</organism>
<gene>
    <name evidence="14" type="ORF">VMCG_10843</name>
</gene>
<evidence type="ECO:0000313" key="14">
    <source>
        <dbReference type="EMBL" id="ROV87266.1"/>
    </source>
</evidence>
<comment type="subcellular location">
    <subcellularLocation>
        <location evidence="1">Endoplasmic reticulum membrane</location>
        <topology evidence="1">Peripheral membrane protein</topology>
    </subcellularLocation>
    <subcellularLocation>
        <location evidence="2">Preautophagosomal structure membrane</location>
        <topology evidence="2">Peripheral membrane protein</topology>
    </subcellularLocation>
</comment>
<evidence type="ECO:0000256" key="3">
    <source>
        <dbReference type="ARBA" id="ARBA00009714"/>
    </source>
</evidence>
<evidence type="ECO:0000256" key="2">
    <source>
        <dbReference type="ARBA" id="ARBA00004623"/>
    </source>
</evidence>
<keyword evidence="6" id="KW-0256">Endoplasmic reticulum</keyword>
<evidence type="ECO:0000256" key="7">
    <source>
        <dbReference type="ARBA" id="ARBA00023006"/>
    </source>
</evidence>
<reference evidence="14 15" key="1">
    <citation type="submission" date="2015-09" db="EMBL/GenBank/DDBJ databases">
        <title>Host preference determinants of Valsa canker pathogens revealed by comparative genomics.</title>
        <authorList>
            <person name="Yin Z."/>
            <person name="Huang L."/>
        </authorList>
    </citation>
    <scope>NUCLEOTIDE SEQUENCE [LARGE SCALE GENOMIC DNA]</scope>
    <source>
        <strain evidence="14 15">03-1</strain>
    </source>
</reference>
<evidence type="ECO:0000256" key="1">
    <source>
        <dbReference type="ARBA" id="ARBA00004406"/>
    </source>
</evidence>
<feature type="region of interest" description="Disordered" evidence="13">
    <location>
        <begin position="415"/>
        <end position="442"/>
    </location>
</feature>
<dbReference type="GO" id="GO:0000422">
    <property type="term" value="P:autophagy of mitochondrion"/>
    <property type="evidence" value="ECO:0007669"/>
    <property type="project" value="TreeGrafter"/>
</dbReference>
<dbReference type="GO" id="GO:0061709">
    <property type="term" value="P:reticulophagy"/>
    <property type="evidence" value="ECO:0007669"/>
    <property type="project" value="TreeGrafter"/>
</dbReference>
<accession>A0A423V8Y5</accession>
<comment type="catalytic activity">
    <reaction evidence="12">
        <text>a 1,2-diacyl-sn-glycero-3-phosphocholine(in) = a 1,2-diacyl-sn-glycero-3-phosphocholine(out)</text>
        <dbReference type="Rhea" id="RHEA:38571"/>
        <dbReference type="ChEBI" id="CHEBI:57643"/>
    </reaction>
</comment>
<evidence type="ECO:0000256" key="5">
    <source>
        <dbReference type="ARBA" id="ARBA00022448"/>
    </source>
</evidence>
<dbReference type="Proteomes" id="UP000283895">
    <property type="component" value="Unassembled WGS sequence"/>
</dbReference>
<dbReference type="GO" id="GO:0000045">
    <property type="term" value="P:autophagosome assembly"/>
    <property type="evidence" value="ECO:0007669"/>
    <property type="project" value="TreeGrafter"/>
</dbReference>
<evidence type="ECO:0000256" key="13">
    <source>
        <dbReference type="SAM" id="MobiDB-lite"/>
    </source>
</evidence>
<comment type="catalytic activity">
    <reaction evidence="10">
        <text>a 1,2-diacyl-sn-glycero-3-phospho-L-serine(in) = a 1,2-diacyl-sn-glycero-3-phospho-L-serine(out)</text>
        <dbReference type="Rhea" id="RHEA:38663"/>
        <dbReference type="ChEBI" id="CHEBI:57262"/>
    </reaction>
</comment>
<feature type="compositionally biased region" description="Low complexity" evidence="13">
    <location>
        <begin position="425"/>
        <end position="439"/>
    </location>
</feature>
<dbReference type="PANTHER" id="PTHR13190:SF1">
    <property type="entry name" value="AUTOPHAGY-RELATED 2, ISOFORM A"/>
    <property type="match status" value="1"/>
</dbReference>
<comment type="similarity">
    <text evidence="3">Belongs to the ATG2 family.</text>
</comment>
<keyword evidence="7" id="KW-0072">Autophagy</keyword>
<evidence type="ECO:0000313" key="15">
    <source>
        <dbReference type="Proteomes" id="UP000283895"/>
    </source>
</evidence>